<evidence type="ECO:0000256" key="2">
    <source>
        <dbReference type="SAM" id="SignalP"/>
    </source>
</evidence>
<accession>A0AAV2FSF2</accession>
<dbReference type="EMBL" id="OZ034820">
    <property type="protein sequence ID" value="CAL1400510.1"/>
    <property type="molecule type" value="Genomic_DNA"/>
</dbReference>
<name>A0AAV2FSF2_9ROSI</name>
<evidence type="ECO:0000313" key="3">
    <source>
        <dbReference type="EMBL" id="CAL1400510.1"/>
    </source>
</evidence>
<feature type="region of interest" description="Disordered" evidence="1">
    <location>
        <begin position="37"/>
        <end position="81"/>
    </location>
</feature>
<evidence type="ECO:0000313" key="4">
    <source>
        <dbReference type="Proteomes" id="UP001497516"/>
    </source>
</evidence>
<feature type="signal peptide" evidence="2">
    <location>
        <begin position="1"/>
        <end position="25"/>
    </location>
</feature>
<evidence type="ECO:0000256" key="1">
    <source>
        <dbReference type="SAM" id="MobiDB-lite"/>
    </source>
</evidence>
<reference evidence="3 4" key="1">
    <citation type="submission" date="2024-04" db="EMBL/GenBank/DDBJ databases">
        <authorList>
            <person name="Fracassetti M."/>
        </authorList>
    </citation>
    <scope>NUCLEOTIDE SEQUENCE [LARGE SCALE GENOMIC DNA]</scope>
</reference>
<sequence length="81" mass="8756">MSSKILKFLLLPCLLVIALQHGLFATAKVQATGSAPFRVKPAQSSSRLQREASQHRVGEKRVRKAPSGPNPVGNHSPTTKQ</sequence>
<proteinExistence type="predicted"/>
<feature type="compositionally biased region" description="Basic and acidic residues" evidence="1">
    <location>
        <begin position="48"/>
        <end position="60"/>
    </location>
</feature>
<protein>
    <submittedName>
        <fullName evidence="3">Uncharacterized protein</fullName>
    </submittedName>
</protein>
<keyword evidence="2" id="KW-0732">Signal</keyword>
<gene>
    <name evidence="3" type="ORF">LTRI10_LOCUS40634</name>
</gene>
<organism evidence="3 4">
    <name type="scientific">Linum trigynum</name>
    <dbReference type="NCBI Taxonomy" id="586398"/>
    <lineage>
        <taxon>Eukaryota</taxon>
        <taxon>Viridiplantae</taxon>
        <taxon>Streptophyta</taxon>
        <taxon>Embryophyta</taxon>
        <taxon>Tracheophyta</taxon>
        <taxon>Spermatophyta</taxon>
        <taxon>Magnoliopsida</taxon>
        <taxon>eudicotyledons</taxon>
        <taxon>Gunneridae</taxon>
        <taxon>Pentapetalae</taxon>
        <taxon>rosids</taxon>
        <taxon>fabids</taxon>
        <taxon>Malpighiales</taxon>
        <taxon>Linaceae</taxon>
        <taxon>Linum</taxon>
    </lineage>
</organism>
<keyword evidence="4" id="KW-1185">Reference proteome</keyword>
<dbReference type="AlphaFoldDB" id="A0AAV2FSF2"/>
<dbReference type="Proteomes" id="UP001497516">
    <property type="component" value="Chromosome 7"/>
</dbReference>
<feature type="chain" id="PRO_5043359888" evidence="2">
    <location>
        <begin position="26"/>
        <end position="81"/>
    </location>
</feature>